<keyword evidence="4" id="KW-1185">Reference proteome</keyword>
<feature type="chain" id="PRO_5035749900" evidence="2">
    <location>
        <begin position="19"/>
        <end position="196"/>
    </location>
</feature>
<evidence type="ECO:0000256" key="2">
    <source>
        <dbReference type="SAM" id="SignalP"/>
    </source>
</evidence>
<feature type="signal peptide" evidence="2">
    <location>
        <begin position="1"/>
        <end position="18"/>
    </location>
</feature>
<keyword evidence="2" id="KW-0732">Signal</keyword>
<evidence type="ECO:0000313" key="4">
    <source>
        <dbReference type="Proteomes" id="UP000683360"/>
    </source>
</evidence>
<evidence type="ECO:0000313" key="3">
    <source>
        <dbReference type="EMBL" id="CAG2192684.1"/>
    </source>
</evidence>
<keyword evidence="1" id="KW-0175">Coiled coil</keyword>
<dbReference type="Proteomes" id="UP000683360">
    <property type="component" value="Unassembled WGS sequence"/>
</dbReference>
<feature type="coiled-coil region" evidence="1">
    <location>
        <begin position="39"/>
        <end position="66"/>
    </location>
</feature>
<accession>A0A8S3Q765</accession>
<gene>
    <name evidence="3" type="ORF">MEDL_7833</name>
</gene>
<dbReference type="EMBL" id="CAJPWZ010000434">
    <property type="protein sequence ID" value="CAG2192684.1"/>
    <property type="molecule type" value="Genomic_DNA"/>
</dbReference>
<evidence type="ECO:0000256" key="1">
    <source>
        <dbReference type="SAM" id="Coils"/>
    </source>
</evidence>
<dbReference type="AlphaFoldDB" id="A0A8S3Q765"/>
<sequence length="196" mass="22802">MDIVRTIIILFCLSFVWASSSSIGSEFETLPSCSKFHFEEKVLEKLVRLEHKMQVLEEKMDVREKSNTAKLDEISNIKKQTETFVQSVQVAQIRDQTRFNKSYQEIVEHFQTQVDNKAEIYGDQMNAVLGSLSSKMEVFTEAEKKRESVTELMKRSLNREQEKFNSLYDQIVENFKVTSGKTLQELIVNQQKVGFI</sequence>
<proteinExistence type="predicted"/>
<dbReference type="OrthoDB" id="10417678at2759"/>
<organism evidence="3 4">
    <name type="scientific">Mytilus edulis</name>
    <name type="common">Blue mussel</name>
    <dbReference type="NCBI Taxonomy" id="6550"/>
    <lineage>
        <taxon>Eukaryota</taxon>
        <taxon>Metazoa</taxon>
        <taxon>Spiralia</taxon>
        <taxon>Lophotrochozoa</taxon>
        <taxon>Mollusca</taxon>
        <taxon>Bivalvia</taxon>
        <taxon>Autobranchia</taxon>
        <taxon>Pteriomorphia</taxon>
        <taxon>Mytilida</taxon>
        <taxon>Mytiloidea</taxon>
        <taxon>Mytilidae</taxon>
        <taxon>Mytilinae</taxon>
        <taxon>Mytilus</taxon>
    </lineage>
</organism>
<reference evidence="3" key="1">
    <citation type="submission" date="2021-03" db="EMBL/GenBank/DDBJ databases">
        <authorList>
            <person name="Bekaert M."/>
        </authorList>
    </citation>
    <scope>NUCLEOTIDE SEQUENCE</scope>
</reference>
<protein>
    <submittedName>
        <fullName evidence="3">Uncharacterized protein</fullName>
    </submittedName>
</protein>
<name>A0A8S3Q765_MYTED</name>
<comment type="caution">
    <text evidence="3">The sequence shown here is derived from an EMBL/GenBank/DDBJ whole genome shotgun (WGS) entry which is preliminary data.</text>
</comment>